<dbReference type="EMBL" id="KL367714">
    <property type="protein sequence ID" value="KFD59925.1"/>
    <property type="molecule type" value="Genomic_DNA"/>
</dbReference>
<accession>A0A085MRS9</accession>
<dbReference type="AlphaFoldDB" id="A0A085MRS9"/>
<dbReference type="InterPro" id="IPR043128">
    <property type="entry name" value="Rev_trsase/Diguanyl_cyclase"/>
</dbReference>
<dbReference type="PANTHER" id="PTHR15503">
    <property type="entry name" value="LDOC1 RELATED"/>
    <property type="match status" value="1"/>
</dbReference>
<dbReference type="InterPro" id="IPR043502">
    <property type="entry name" value="DNA/RNA_pol_sf"/>
</dbReference>
<proteinExistence type="predicted"/>
<dbReference type="PANTHER" id="PTHR15503:SF22">
    <property type="entry name" value="TRANSPOSON TY3-I GAG POLYPROTEIN"/>
    <property type="match status" value="1"/>
</dbReference>
<name>A0A085MRS9_9BILA</name>
<dbReference type="SUPFAM" id="SSF56672">
    <property type="entry name" value="DNA/RNA polymerases"/>
    <property type="match status" value="1"/>
</dbReference>
<organism evidence="1">
    <name type="scientific">Trichuris suis</name>
    <name type="common">pig whipworm</name>
    <dbReference type="NCBI Taxonomy" id="68888"/>
    <lineage>
        <taxon>Eukaryota</taxon>
        <taxon>Metazoa</taxon>
        <taxon>Ecdysozoa</taxon>
        <taxon>Nematoda</taxon>
        <taxon>Enoplea</taxon>
        <taxon>Dorylaimia</taxon>
        <taxon>Trichinellida</taxon>
        <taxon>Trichuridae</taxon>
        <taxon>Trichuris</taxon>
    </lineage>
</organism>
<protein>
    <recommendedName>
        <fullName evidence="2">Retrotransposon gag domain-containing protein</fullName>
    </recommendedName>
</protein>
<sequence length="483" mass="54164">MVRTRSGKSESSDSELEEGCVESCDVREAIPRRGLCEEEAIGLVGRGGRWCQPPGTLSSAMDIDVWLGRLHDYLTANAIPKARWVPITKSLVDDKIYKSLNCLGQECTNETLKSHLRRRFGKDDSLFVQRLQFFQRVQKPEESVHDFADELRCLGAEVGKQDDDLKEQFIMGLQDTAPQRHLLDKGPDSFDQAVQIAKQYRAAQASVENMQKRRRLMMTGMSQGQGKAELTCLGRRLSVNAVILAAPPCPLALGMDALMSLGMTLELSAEGPLVQLVNDRQPKDKEILPTGSESWTTEEPITSVMAGVTYGEQLNGVQRAEAEKVLQSFPQLFRKSGNRTAADHGITHRIPTQAVNPITCRPYRVSSRERKAIAERVNEMIRDGIVERSSSPWSFPVVMVQKRDSTWRFCVDYRRLNAITIRDVYPMPRMDDVLDRVGSARDSEVRSQERLLADPGGAGGSRKNCLCNARWLIPIQEDAVWTM</sequence>
<reference evidence="1" key="1">
    <citation type="journal article" date="2014" name="Nat. Genet.">
        <title>Genome and transcriptome of the porcine whipworm Trichuris suis.</title>
        <authorList>
            <person name="Jex A.R."/>
            <person name="Nejsum P."/>
            <person name="Schwarz E.M."/>
            <person name="Hu L."/>
            <person name="Young N.D."/>
            <person name="Hall R.S."/>
            <person name="Korhonen P.K."/>
            <person name="Liao S."/>
            <person name="Thamsborg S."/>
            <person name="Xia J."/>
            <person name="Xu P."/>
            <person name="Wang S."/>
            <person name="Scheerlinck J.P."/>
            <person name="Hofmann A."/>
            <person name="Sternberg P.W."/>
            <person name="Wang J."/>
            <person name="Gasser R.B."/>
        </authorList>
    </citation>
    <scope>NUCLEOTIDE SEQUENCE [LARGE SCALE GENOMIC DNA]</scope>
    <source>
        <strain evidence="1">DCEP-RM93F</strain>
    </source>
</reference>
<dbReference type="InterPro" id="IPR032567">
    <property type="entry name" value="RTL1-rel"/>
</dbReference>
<dbReference type="Gene3D" id="3.30.70.270">
    <property type="match status" value="1"/>
</dbReference>
<evidence type="ECO:0008006" key="2">
    <source>
        <dbReference type="Google" id="ProtNLM"/>
    </source>
</evidence>
<dbReference type="Gene3D" id="3.10.10.10">
    <property type="entry name" value="HIV Type 1 Reverse Transcriptase, subunit A, domain 1"/>
    <property type="match status" value="1"/>
</dbReference>
<dbReference type="Proteomes" id="UP000030758">
    <property type="component" value="Unassembled WGS sequence"/>
</dbReference>
<gene>
    <name evidence="1" type="ORF">M514_13097</name>
</gene>
<evidence type="ECO:0000313" key="1">
    <source>
        <dbReference type="EMBL" id="KFD59925.1"/>
    </source>
</evidence>